<protein>
    <recommendedName>
        <fullName evidence="4">DUF1700 domain-containing protein</fullName>
    </recommendedName>
</protein>
<accession>A0A930VLW2</accession>
<sequence length="206" mass="22334">MTTTARHPLVEDYLRRLWTEAGRLPVDQARELVADIEEHIATALPPDSTESEVRNALERLGTPTELVAAAAAPDQPQEPAKKSFASPGGAIACLVFAEILCILLPVSVPLWIIGLVMMARVTVWSERDRMLGFVGLGTGLPLAFGAVFLSTAIVTSCSQVYENGQLVSDTCGGTNWVAVTSWSILLGYLALQAFAIWRLTRSARRR</sequence>
<keyword evidence="3" id="KW-1185">Reference proteome</keyword>
<dbReference type="RefSeq" id="WP_194698060.1">
    <property type="nucleotide sequence ID" value="NZ_JADKPO010000034.1"/>
</dbReference>
<feature type="transmembrane region" description="Helical" evidence="1">
    <location>
        <begin position="130"/>
        <end position="156"/>
    </location>
</feature>
<gene>
    <name evidence="2" type="ORF">ISU10_19255</name>
</gene>
<evidence type="ECO:0000313" key="2">
    <source>
        <dbReference type="EMBL" id="MBF4769914.1"/>
    </source>
</evidence>
<organism evidence="2 3">
    <name type="scientific">Nocardioides agariphilus</name>
    <dbReference type="NCBI Taxonomy" id="433664"/>
    <lineage>
        <taxon>Bacteria</taxon>
        <taxon>Bacillati</taxon>
        <taxon>Actinomycetota</taxon>
        <taxon>Actinomycetes</taxon>
        <taxon>Propionibacteriales</taxon>
        <taxon>Nocardioidaceae</taxon>
        <taxon>Nocardioides</taxon>
    </lineage>
</organism>
<dbReference type="Pfam" id="PF22564">
    <property type="entry name" value="HAAS"/>
    <property type="match status" value="1"/>
</dbReference>
<evidence type="ECO:0008006" key="4">
    <source>
        <dbReference type="Google" id="ProtNLM"/>
    </source>
</evidence>
<evidence type="ECO:0000256" key="1">
    <source>
        <dbReference type="SAM" id="Phobius"/>
    </source>
</evidence>
<feature type="transmembrane region" description="Helical" evidence="1">
    <location>
        <begin position="176"/>
        <end position="197"/>
    </location>
</feature>
<name>A0A930VLW2_9ACTN</name>
<evidence type="ECO:0000313" key="3">
    <source>
        <dbReference type="Proteomes" id="UP000660668"/>
    </source>
</evidence>
<feature type="transmembrane region" description="Helical" evidence="1">
    <location>
        <begin position="89"/>
        <end position="118"/>
    </location>
</feature>
<reference evidence="2" key="1">
    <citation type="submission" date="2020-11" db="EMBL/GenBank/DDBJ databases">
        <title>Nocardioides cynanchi sp. nov., isolated from soil of rhizosphere of Cynanchum wilfordii.</title>
        <authorList>
            <person name="Lee J.-S."/>
            <person name="Suh M.K."/>
            <person name="Kim J.-S."/>
        </authorList>
    </citation>
    <scope>NUCLEOTIDE SEQUENCE</scope>
    <source>
        <strain evidence="2">KCTC 19276</strain>
    </source>
</reference>
<dbReference type="EMBL" id="JADKPO010000034">
    <property type="protein sequence ID" value="MBF4769914.1"/>
    <property type="molecule type" value="Genomic_DNA"/>
</dbReference>
<keyword evidence="1" id="KW-1133">Transmembrane helix</keyword>
<keyword evidence="1" id="KW-0472">Membrane</keyword>
<dbReference type="AlphaFoldDB" id="A0A930VLW2"/>
<proteinExistence type="predicted"/>
<comment type="caution">
    <text evidence="2">The sequence shown here is derived from an EMBL/GenBank/DDBJ whole genome shotgun (WGS) entry which is preliminary data.</text>
</comment>
<keyword evidence="1" id="KW-0812">Transmembrane</keyword>
<dbReference type="Proteomes" id="UP000660668">
    <property type="component" value="Unassembled WGS sequence"/>
</dbReference>